<protein>
    <recommendedName>
        <fullName evidence="4">Large ribosomal subunit protein bL21m</fullName>
    </recommendedName>
</protein>
<dbReference type="HAMAP" id="MF_01363">
    <property type="entry name" value="Ribosomal_bL21"/>
    <property type="match status" value="1"/>
</dbReference>
<dbReference type="FunCoup" id="A0A6L2PRS8">
    <property type="interactions" value="411"/>
</dbReference>
<dbReference type="PANTHER" id="PTHR21349">
    <property type="entry name" value="50S RIBOSOMAL PROTEIN L21"/>
    <property type="match status" value="1"/>
</dbReference>
<dbReference type="NCBIfam" id="TIGR00061">
    <property type="entry name" value="L21"/>
    <property type="match status" value="1"/>
</dbReference>
<gene>
    <name evidence="5" type="ORF">Cfor_12368</name>
</gene>
<reference evidence="6" key="1">
    <citation type="submission" date="2020-01" db="EMBL/GenBank/DDBJ databases">
        <title>Draft genome sequence of the Termite Coptotermes fromosanus.</title>
        <authorList>
            <person name="Itakura S."/>
            <person name="Yosikawa Y."/>
            <person name="Umezawa K."/>
        </authorList>
    </citation>
    <scope>NUCLEOTIDE SEQUENCE [LARGE SCALE GENOMIC DNA]</scope>
</reference>
<keyword evidence="2" id="KW-0689">Ribosomal protein</keyword>
<sequence>MALLCKWNYIFFAVGSAVGGHLWSSATIARLHSLPETQKMMVIASDTNEEEEKQSNEIISKVNNQLLQQNEGRLFAVVHICGKQFKVTTEDLIIIEGNWAPQLGDQIKLEKVLLVGGSDFTLIGRPIVSPELVSVHATVIEKALSHIKTIFKKKPRKQYQRINFNRTPHTMLRINSIRIKPEVNVKKDVEGLEGRVF</sequence>
<dbReference type="GO" id="GO:0003723">
    <property type="term" value="F:RNA binding"/>
    <property type="evidence" value="ECO:0007669"/>
    <property type="project" value="InterPro"/>
</dbReference>
<evidence type="ECO:0000313" key="5">
    <source>
        <dbReference type="EMBL" id="GFG32617.1"/>
    </source>
</evidence>
<dbReference type="GO" id="GO:0005762">
    <property type="term" value="C:mitochondrial large ribosomal subunit"/>
    <property type="evidence" value="ECO:0007669"/>
    <property type="project" value="TreeGrafter"/>
</dbReference>
<dbReference type="Proteomes" id="UP000502823">
    <property type="component" value="Unassembled WGS sequence"/>
</dbReference>
<dbReference type="InParanoid" id="A0A6L2PRS8"/>
<evidence type="ECO:0000256" key="2">
    <source>
        <dbReference type="ARBA" id="ARBA00022980"/>
    </source>
</evidence>
<organism evidence="5 6">
    <name type="scientific">Coptotermes formosanus</name>
    <name type="common">Formosan subterranean termite</name>
    <dbReference type="NCBI Taxonomy" id="36987"/>
    <lineage>
        <taxon>Eukaryota</taxon>
        <taxon>Metazoa</taxon>
        <taxon>Ecdysozoa</taxon>
        <taxon>Arthropoda</taxon>
        <taxon>Hexapoda</taxon>
        <taxon>Insecta</taxon>
        <taxon>Pterygota</taxon>
        <taxon>Neoptera</taxon>
        <taxon>Polyneoptera</taxon>
        <taxon>Dictyoptera</taxon>
        <taxon>Blattodea</taxon>
        <taxon>Blattoidea</taxon>
        <taxon>Termitoidae</taxon>
        <taxon>Rhinotermitidae</taxon>
        <taxon>Coptotermes</taxon>
    </lineage>
</organism>
<dbReference type="InterPro" id="IPR036164">
    <property type="entry name" value="bL21-like_sf"/>
</dbReference>
<dbReference type="InterPro" id="IPR028909">
    <property type="entry name" value="bL21-like"/>
</dbReference>
<accession>A0A6L2PRS8</accession>
<dbReference type="GO" id="GO:0006412">
    <property type="term" value="P:translation"/>
    <property type="evidence" value="ECO:0007669"/>
    <property type="project" value="InterPro"/>
</dbReference>
<name>A0A6L2PRS8_COPFO</name>
<dbReference type="AlphaFoldDB" id="A0A6L2PRS8"/>
<dbReference type="OrthoDB" id="5994at2759"/>
<comment type="similarity">
    <text evidence="1">Belongs to the bacterial ribosomal protein bL21 family.</text>
</comment>
<evidence type="ECO:0000313" key="6">
    <source>
        <dbReference type="Proteomes" id="UP000502823"/>
    </source>
</evidence>
<dbReference type="Pfam" id="PF00829">
    <property type="entry name" value="Ribosomal_L21p"/>
    <property type="match status" value="1"/>
</dbReference>
<dbReference type="PANTHER" id="PTHR21349:SF0">
    <property type="entry name" value="LARGE RIBOSOMAL SUBUNIT PROTEIN BL21M"/>
    <property type="match status" value="1"/>
</dbReference>
<dbReference type="SUPFAM" id="SSF141091">
    <property type="entry name" value="L21p-like"/>
    <property type="match status" value="1"/>
</dbReference>
<evidence type="ECO:0000256" key="4">
    <source>
        <dbReference type="ARBA" id="ARBA00044129"/>
    </source>
</evidence>
<comment type="caution">
    <text evidence="5">The sequence shown here is derived from an EMBL/GenBank/DDBJ whole genome shotgun (WGS) entry which is preliminary data.</text>
</comment>
<keyword evidence="3" id="KW-0687">Ribonucleoprotein</keyword>
<keyword evidence="6" id="KW-1185">Reference proteome</keyword>
<dbReference type="GO" id="GO:0003735">
    <property type="term" value="F:structural constituent of ribosome"/>
    <property type="evidence" value="ECO:0007669"/>
    <property type="project" value="InterPro"/>
</dbReference>
<dbReference type="EMBL" id="BLKM01008141">
    <property type="protein sequence ID" value="GFG32617.1"/>
    <property type="molecule type" value="Genomic_DNA"/>
</dbReference>
<evidence type="ECO:0000256" key="1">
    <source>
        <dbReference type="ARBA" id="ARBA00008563"/>
    </source>
</evidence>
<proteinExistence type="inferred from homology"/>
<evidence type="ECO:0000256" key="3">
    <source>
        <dbReference type="ARBA" id="ARBA00023274"/>
    </source>
</evidence>
<dbReference type="InterPro" id="IPR001787">
    <property type="entry name" value="Ribosomal_bL21"/>
</dbReference>